<dbReference type="Pfam" id="PF02136">
    <property type="entry name" value="NTF2"/>
    <property type="match status" value="1"/>
</dbReference>
<dbReference type="Proteomes" id="UP001630127">
    <property type="component" value="Unassembled WGS sequence"/>
</dbReference>
<evidence type="ECO:0000259" key="2">
    <source>
        <dbReference type="PROSITE" id="PS50177"/>
    </source>
</evidence>
<dbReference type="GO" id="GO:0003723">
    <property type="term" value="F:RNA binding"/>
    <property type="evidence" value="ECO:0007669"/>
    <property type="project" value="UniProtKB-KW"/>
</dbReference>
<dbReference type="AlphaFoldDB" id="A0ABD3AHM5"/>
<sequence length="355" mass="39133">MAAPVSATQFGSRFVERYYMVLEDEPQHAYQFYRDSSCVWKVEGETIKLAYGIEQINDHIMLLNFIAIGIATINSFESSNGGIIVIVSGFVKSTDFNGQEVINQPPEFIDLENEFDAQPATSVPLQEPPETEASEHVNSVHIEGDDPVKDYSYQEPDQEHNSGVETVEEGIPLEESPAILQSDNDTVPEPLPAVVEPVGELASLSYASVLRIPKGNPATTVSIQPSFNKGGLPPALRPSNPAVVSDIVEDVTEIVKGRLIFGGIRASVIFDSKMPTIFSVDTGGGGDDIGKTCFCIIPRFWAVRCFSGSDGISLQEIRKDFSSWCRLPCVCVSCYEWWPFERDYAVCALMMFKMH</sequence>
<dbReference type="SUPFAM" id="SSF54427">
    <property type="entry name" value="NTF2-like"/>
    <property type="match status" value="1"/>
</dbReference>
<dbReference type="EMBL" id="JBJUIK010000004">
    <property type="protein sequence ID" value="KAL3530711.1"/>
    <property type="molecule type" value="Genomic_DNA"/>
</dbReference>
<feature type="domain" description="NTF2" evidence="2">
    <location>
        <begin position="10"/>
        <end position="95"/>
    </location>
</feature>
<proteinExistence type="predicted"/>
<dbReference type="PROSITE" id="PS50177">
    <property type="entry name" value="NTF2_DOMAIN"/>
    <property type="match status" value="1"/>
</dbReference>
<dbReference type="Gene3D" id="3.10.450.50">
    <property type="match status" value="1"/>
</dbReference>
<organism evidence="3 4">
    <name type="scientific">Cinchona calisaya</name>
    <dbReference type="NCBI Taxonomy" id="153742"/>
    <lineage>
        <taxon>Eukaryota</taxon>
        <taxon>Viridiplantae</taxon>
        <taxon>Streptophyta</taxon>
        <taxon>Embryophyta</taxon>
        <taxon>Tracheophyta</taxon>
        <taxon>Spermatophyta</taxon>
        <taxon>Magnoliopsida</taxon>
        <taxon>eudicotyledons</taxon>
        <taxon>Gunneridae</taxon>
        <taxon>Pentapetalae</taxon>
        <taxon>asterids</taxon>
        <taxon>lamiids</taxon>
        <taxon>Gentianales</taxon>
        <taxon>Rubiaceae</taxon>
        <taxon>Cinchonoideae</taxon>
        <taxon>Cinchoneae</taxon>
        <taxon>Cinchona</taxon>
    </lineage>
</organism>
<gene>
    <name evidence="3" type="ORF">ACH5RR_010033</name>
</gene>
<keyword evidence="1" id="KW-0694">RNA-binding</keyword>
<accession>A0ABD3AHM5</accession>
<dbReference type="PANTHER" id="PTHR10693">
    <property type="entry name" value="RAS GTPASE-ACTIVATING PROTEIN-BINDING PROTEIN"/>
    <property type="match status" value="1"/>
</dbReference>
<reference evidence="3 4" key="1">
    <citation type="submission" date="2024-11" db="EMBL/GenBank/DDBJ databases">
        <title>A near-complete genome assembly of Cinchona calisaya.</title>
        <authorList>
            <person name="Lian D.C."/>
            <person name="Zhao X.W."/>
            <person name="Wei L."/>
        </authorList>
    </citation>
    <scope>NUCLEOTIDE SEQUENCE [LARGE SCALE GENOMIC DNA]</scope>
    <source>
        <tissue evidence="3">Nenye</tissue>
    </source>
</reference>
<dbReference type="InterPro" id="IPR018222">
    <property type="entry name" value="Nuclear_transport_factor_2_euk"/>
</dbReference>
<dbReference type="GO" id="GO:0005737">
    <property type="term" value="C:cytoplasm"/>
    <property type="evidence" value="ECO:0007669"/>
    <property type="project" value="UniProtKB-ARBA"/>
</dbReference>
<name>A0ABD3AHM5_9GENT</name>
<evidence type="ECO:0000313" key="3">
    <source>
        <dbReference type="EMBL" id="KAL3530711.1"/>
    </source>
</evidence>
<protein>
    <recommendedName>
        <fullName evidence="2">NTF2 domain-containing protein</fullName>
    </recommendedName>
</protein>
<comment type="caution">
    <text evidence="3">The sequence shown here is derived from an EMBL/GenBank/DDBJ whole genome shotgun (WGS) entry which is preliminary data.</text>
</comment>
<dbReference type="InterPro" id="IPR032710">
    <property type="entry name" value="NTF2-like_dom_sf"/>
</dbReference>
<keyword evidence="4" id="KW-1185">Reference proteome</keyword>
<dbReference type="InterPro" id="IPR002075">
    <property type="entry name" value="NTF2_dom"/>
</dbReference>
<dbReference type="InterPro" id="IPR039539">
    <property type="entry name" value="Ras_GTPase_bind_prot"/>
</dbReference>
<evidence type="ECO:0000313" key="4">
    <source>
        <dbReference type="Proteomes" id="UP001630127"/>
    </source>
</evidence>
<evidence type="ECO:0000256" key="1">
    <source>
        <dbReference type="ARBA" id="ARBA00022884"/>
    </source>
</evidence>
<dbReference type="PANTHER" id="PTHR10693:SF29">
    <property type="entry name" value="GB|AAD20086.1"/>
    <property type="match status" value="1"/>
</dbReference>